<evidence type="ECO:0000256" key="1">
    <source>
        <dbReference type="SAM" id="MobiDB-lite"/>
    </source>
</evidence>
<dbReference type="KEGG" id="smia:P344_03160"/>
<dbReference type="AlphaFoldDB" id="W6ALS0"/>
<sequence>MLNFTESDFLKFYDYNLNVQLGPSPVDNPPCAEVSEEEVEKVETATAKLKEWCKEVKKQNQQKSQIIQQQIREEEARHQ</sequence>
<dbReference type="EMBL" id="CP006720">
    <property type="protein sequence ID" value="AHI57976.1"/>
    <property type="molecule type" value="Genomic_DNA"/>
</dbReference>
<organism evidence="2 3">
    <name type="scientific">Spiroplasma mirum ATCC 29335</name>
    <dbReference type="NCBI Taxonomy" id="838561"/>
    <lineage>
        <taxon>Bacteria</taxon>
        <taxon>Bacillati</taxon>
        <taxon>Mycoplasmatota</taxon>
        <taxon>Mollicutes</taxon>
        <taxon>Entomoplasmatales</taxon>
        <taxon>Spiroplasmataceae</taxon>
        <taxon>Spiroplasma</taxon>
    </lineage>
</organism>
<evidence type="ECO:0000313" key="2">
    <source>
        <dbReference type="EMBL" id="AHI57976.1"/>
    </source>
</evidence>
<evidence type="ECO:0000313" key="3">
    <source>
        <dbReference type="Proteomes" id="UP000019260"/>
    </source>
</evidence>
<proteinExistence type="predicted"/>
<dbReference type="Proteomes" id="UP000019260">
    <property type="component" value="Chromosome"/>
</dbReference>
<dbReference type="PATRIC" id="fig|838561.3.peg.617"/>
<feature type="compositionally biased region" description="Low complexity" evidence="1">
    <location>
        <begin position="60"/>
        <end position="70"/>
    </location>
</feature>
<protein>
    <submittedName>
        <fullName evidence="2">Uncharacterized protein</fullName>
    </submittedName>
</protein>
<name>W6ALS0_9MOLU</name>
<keyword evidence="3" id="KW-1185">Reference proteome</keyword>
<accession>W6ALS0</accession>
<reference evidence="2 3" key="1">
    <citation type="submission" date="2013-09" db="EMBL/GenBank/DDBJ databases">
        <title>Complete genome sequence of Spiroplasma mirum suckling mouse cataract agent.</title>
        <authorList>
            <person name="Landry C.A."/>
            <person name="Bastian F.O."/>
            <person name="Thune R.L."/>
        </authorList>
    </citation>
    <scope>NUCLEOTIDE SEQUENCE [LARGE SCALE GENOMIC DNA]</scope>
    <source>
        <strain evidence="2 3">SMCA</strain>
    </source>
</reference>
<gene>
    <name evidence="2" type="ORF">P344_03160</name>
</gene>
<dbReference type="HOGENOM" id="CLU_2604302_0_0_14"/>
<feature type="region of interest" description="Disordered" evidence="1">
    <location>
        <begin position="60"/>
        <end position="79"/>
    </location>
</feature>